<protein>
    <submittedName>
        <fullName evidence="1">7563_t:CDS:1</fullName>
    </submittedName>
</protein>
<feature type="non-terminal residue" evidence="1">
    <location>
        <position position="1"/>
    </location>
</feature>
<evidence type="ECO:0000313" key="1">
    <source>
        <dbReference type="EMBL" id="CAG8707950.1"/>
    </source>
</evidence>
<comment type="caution">
    <text evidence="1">The sequence shown here is derived from an EMBL/GenBank/DDBJ whole genome shotgun (WGS) entry which is preliminary data.</text>
</comment>
<accession>A0ACA9PF99</accession>
<name>A0ACA9PF99_9GLOM</name>
<evidence type="ECO:0000313" key="2">
    <source>
        <dbReference type="Proteomes" id="UP000789860"/>
    </source>
</evidence>
<sequence>DTAGSYVTKTDPIKIADIHTVTITMARCHDEQILKIVFDE</sequence>
<gene>
    <name evidence="1" type="ORF">SCALOS_LOCUS10756</name>
</gene>
<dbReference type="EMBL" id="CAJVPM010042007">
    <property type="protein sequence ID" value="CAG8707950.1"/>
    <property type="molecule type" value="Genomic_DNA"/>
</dbReference>
<feature type="non-terminal residue" evidence="1">
    <location>
        <position position="40"/>
    </location>
</feature>
<proteinExistence type="predicted"/>
<reference evidence="1" key="1">
    <citation type="submission" date="2021-06" db="EMBL/GenBank/DDBJ databases">
        <authorList>
            <person name="Kallberg Y."/>
            <person name="Tangrot J."/>
            <person name="Rosling A."/>
        </authorList>
    </citation>
    <scope>NUCLEOTIDE SEQUENCE</scope>
    <source>
        <strain evidence="1">AU212A</strain>
    </source>
</reference>
<keyword evidence="2" id="KW-1185">Reference proteome</keyword>
<dbReference type="Proteomes" id="UP000789860">
    <property type="component" value="Unassembled WGS sequence"/>
</dbReference>
<organism evidence="1 2">
    <name type="scientific">Scutellospora calospora</name>
    <dbReference type="NCBI Taxonomy" id="85575"/>
    <lineage>
        <taxon>Eukaryota</taxon>
        <taxon>Fungi</taxon>
        <taxon>Fungi incertae sedis</taxon>
        <taxon>Mucoromycota</taxon>
        <taxon>Glomeromycotina</taxon>
        <taxon>Glomeromycetes</taxon>
        <taxon>Diversisporales</taxon>
        <taxon>Gigasporaceae</taxon>
        <taxon>Scutellospora</taxon>
    </lineage>
</organism>